<dbReference type="OrthoDB" id="893601at2"/>
<gene>
    <name evidence="2" type="ORF">IMC76_00530</name>
</gene>
<dbReference type="EMBL" id="CP063078">
    <property type="protein sequence ID" value="QOQ87342.1"/>
    <property type="molecule type" value="Genomic_DNA"/>
</dbReference>
<dbReference type="AlphaFoldDB" id="A0A7M1LFF9"/>
<feature type="chain" id="PRO_5029466904" description="DUF3828 domain-containing protein" evidence="1">
    <location>
        <begin position="20"/>
        <end position="170"/>
    </location>
</feature>
<evidence type="ECO:0000313" key="2">
    <source>
        <dbReference type="EMBL" id="QOQ87342.1"/>
    </source>
</evidence>
<dbReference type="Proteomes" id="UP000594749">
    <property type="component" value="Chromosome"/>
</dbReference>
<feature type="signal peptide" evidence="1">
    <location>
        <begin position="1"/>
        <end position="19"/>
    </location>
</feature>
<keyword evidence="3" id="KW-1185">Reference proteome</keyword>
<accession>A0A7M1LFF9</accession>
<dbReference type="RefSeq" id="WP_152534279.1">
    <property type="nucleotide sequence ID" value="NZ_CP053842.1"/>
</dbReference>
<sequence length="170" mass="19652">MKLFKSLLVVLFLSLSLNAKDTPESIAINFLIEYDKQGVNQELIDYIRAQKNLTKYFKHELIRYEYAFILGICLEYDCPYEEKDFIPEEAMLVSKYYKGDHPIIYGNGGGPSNYKVVSNKNGYILLSGVDWLDYRIYVKVINVDGKFMIDGAGMVNIPEELYNSIHSENY</sequence>
<reference evidence="2 3" key="1">
    <citation type="submission" date="2020-10" db="EMBL/GenBank/DDBJ databases">
        <title>Campylobacter and Helicobacter PacBio genomes.</title>
        <authorList>
            <person name="Lane C."/>
        </authorList>
    </citation>
    <scope>NUCLEOTIDE SEQUENCE [LARGE SCALE GENOMIC DNA]</scope>
    <source>
        <strain evidence="2 3">2016D-0077</strain>
    </source>
</reference>
<evidence type="ECO:0000256" key="1">
    <source>
        <dbReference type="SAM" id="SignalP"/>
    </source>
</evidence>
<proteinExistence type="predicted"/>
<organism evidence="2 3">
    <name type="scientific">Campylobacter corcagiensis</name>
    <dbReference type="NCBI Taxonomy" id="1448857"/>
    <lineage>
        <taxon>Bacteria</taxon>
        <taxon>Pseudomonadati</taxon>
        <taxon>Campylobacterota</taxon>
        <taxon>Epsilonproteobacteria</taxon>
        <taxon>Campylobacterales</taxon>
        <taxon>Campylobacteraceae</taxon>
        <taxon>Campylobacter</taxon>
    </lineage>
</organism>
<name>A0A7M1LFF9_9BACT</name>
<keyword evidence="1" id="KW-0732">Signal</keyword>
<evidence type="ECO:0008006" key="4">
    <source>
        <dbReference type="Google" id="ProtNLM"/>
    </source>
</evidence>
<protein>
    <recommendedName>
        <fullName evidence="4">DUF3828 domain-containing protein</fullName>
    </recommendedName>
</protein>
<evidence type="ECO:0000313" key="3">
    <source>
        <dbReference type="Proteomes" id="UP000594749"/>
    </source>
</evidence>